<organism evidence="4 5">
    <name type="scientific">Zavarzinia compransoris</name>
    <dbReference type="NCBI Taxonomy" id="1264899"/>
    <lineage>
        <taxon>Bacteria</taxon>
        <taxon>Pseudomonadati</taxon>
        <taxon>Pseudomonadota</taxon>
        <taxon>Alphaproteobacteria</taxon>
        <taxon>Rhodospirillales</taxon>
        <taxon>Zavarziniaceae</taxon>
        <taxon>Zavarzinia</taxon>
    </lineage>
</organism>
<evidence type="ECO:0000313" key="5">
    <source>
        <dbReference type="Proteomes" id="UP000246077"/>
    </source>
</evidence>
<feature type="transmembrane region" description="Helical" evidence="1">
    <location>
        <begin position="360"/>
        <end position="380"/>
    </location>
</feature>
<dbReference type="RefSeq" id="WP_109919513.1">
    <property type="nucleotide sequence ID" value="NZ_QGLF01000001.1"/>
</dbReference>
<dbReference type="OrthoDB" id="9813718at2"/>
<feature type="domain" description="MgtC/SapB/SrpB/YhiD N-terminal" evidence="2">
    <location>
        <begin position="10"/>
        <end position="132"/>
    </location>
</feature>
<dbReference type="Pfam" id="PF02308">
    <property type="entry name" value="MgtC"/>
    <property type="match status" value="1"/>
</dbReference>
<comment type="caution">
    <text evidence="4">The sequence shown here is derived from an EMBL/GenBank/DDBJ whole genome shotgun (WGS) entry which is preliminary data.</text>
</comment>
<feature type="transmembrane region" description="Helical" evidence="1">
    <location>
        <begin position="6"/>
        <end position="26"/>
    </location>
</feature>
<keyword evidence="1" id="KW-0812">Transmembrane</keyword>
<dbReference type="PANTHER" id="PTHR39084">
    <property type="entry name" value="MEMBRANE PROTEIN-RELATED"/>
    <property type="match status" value="1"/>
</dbReference>
<keyword evidence="5" id="KW-1185">Reference proteome</keyword>
<gene>
    <name evidence="4" type="ORF">DKG75_02605</name>
</gene>
<dbReference type="Pfam" id="PF13194">
    <property type="entry name" value="DUF4010"/>
    <property type="match status" value="1"/>
</dbReference>
<proteinExistence type="predicted"/>
<feature type="transmembrane region" description="Helical" evidence="1">
    <location>
        <begin position="142"/>
        <end position="160"/>
    </location>
</feature>
<name>A0A317EBE7_9PROT</name>
<accession>A0A317EBE7</accession>
<dbReference type="PANTHER" id="PTHR39084:SF1">
    <property type="entry name" value="DUF4010 DOMAIN-CONTAINING PROTEIN"/>
    <property type="match status" value="1"/>
</dbReference>
<evidence type="ECO:0000256" key="1">
    <source>
        <dbReference type="SAM" id="Phobius"/>
    </source>
</evidence>
<keyword evidence="1" id="KW-0472">Membrane</keyword>
<dbReference type="InterPro" id="IPR049177">
    <property type="entry name" value="MgtC_SapB_SrpB_YhiD_N"/>
</dbReference>
<evidence type="ECO:0000259" key="3">
    <source>
        <dbReference type="Pfam" id="PF13194"/>
    </source>
</evidence>
<feature type="transmembrane region" description="Helical" evidence="1">
    <location>
        <begin position="392"/>
        <end position="413"/>
    </location>
</feature>
<feature type="domain" description="DUF4010" evidence="3">
    <location>
        <begin position="180"/>
        <end position="389"/>
    </location>
</feature>
<keyword evidence="1" id="KW-1133">Transmembrane helix</keyword>
<sequence length="414" mass="41560">MDPMALIGDLAIALGCGAVIGFERGWTLRAQADGTRPAGIRTFSLIGLVGGIAGLAGPGWPLAAAVLAVAGLLGLGYWRASATDADVSLTSVVAGVLAVLLGGAATLGHGLPAAMAAVVATVILSAKPLTHRLLEKVEPREMSAVLRLLLISVVVLPVLPDQGYGPYQALNPFKLWLMVVAISGLSFLGYVAIRLGDARRGVLFAGVFGGLVSSTATTLALARMARQQPAVGPAAAAGTLAAWIVMCCRVILIVYVLDPVLGLALALPMAAMAGAGLLLTLWFLRLGGSGSADAPQAPANPFELASALRFALLLAGIMLVSRWVESRFGTSGLDVLAVISGIADVDAITLSIAGGTTGQGIGPAAATEVIVLAAVTNTIVKAGLGAYAGGRILATRLVPAAVLMTAAAGGALFL</sequence>
<dbReference type="AlphaFoldDB" id="A0A317EBE7"/>
<dbReference type="EMBL" id="QGLF01000001">
    <property type="protein sequence ID" value="PWR23480.1"/>
    <property type="molecule type" value="Genomic_DNA"/>
</dbReference>
<feature type="transmembrane region" description="Helical" evidence="1">
    <location>
        <begin position="175"/>
        <end position="195"/>
    </location>
</feature>
<feature type="transmembrane region" description="Helical" evidence="1">
    <location>
        <begin position="335"/>
        <end position="354"/>
    </location>
</feature>
<feature type="transmembrane region" description="Helical" evidence="1">
    <location>
        <begin position="202"/>
        <end position="222"/>
    </location>
</feature>
<reference evidence="5" key="1">
    <citation type="submission" date="2018-05" db="EMBL/GenBank/DDBJ databases">
        <title>Zavarzinia sp. HR-AS.</title>
        <authorList>
            <person name="Lee Y."/>
            <person name="Jeon C.O."/>
        </authorList>
    </citation>
    <scope>NUCLEOTIDE SEQUENCE [LARGE SCALE GENOMIC DNA]</scope>
    <source>
        <strain evidence="5">DSM 1231</strain>
    </source>
</reference>
<feature type="transmembrane region" description="Helical" evidence="1">
    <location>
        <begin position="264"/>
        <end position="284"/>
    </location>
</feature>
<feature type="transmembrane region" description="Helical" evidence="1">
    <location>
        <begin position="234"/>
        <end position="257"/>
    </location>
</feature>
<feature type="transmembrane region" description="Helical" evidence="1">
    <location>
        <begin position="62"/>
        <end position="80"/>
    </location>
</feature>
<protein>
    <submittedName>
        <fullName evidence="4">Uncharacterized protein</fullName>
    </submittedName>
</protein>
<feature type="transmembrane region" description="Helical" evidence="1">
    <location>
        <begin position="87"/>
        <end position="105"/>
    </location>
</feature>
<feature type="transmembrane region" description="Helical" evidence="1">
    <location>
        <begin position="304"/>
        <end position="323"/>
    </location>
</feature>
<evidence type="ECO:0000313" key="4">
    <source>
        <dbReference type="EMBL" id="PWR23480.1"/>
    </source>
</evidence>
<evidence type="ECO:0000259" key="2">
    <source>
        <dbReference type="Pfam" id="PF02308"/>
    </source>
</evidence>
<dbReference type="Proteomes" id="UP000246077">
    <property type="component" value="Unassembled WGS sequence"/>
</dbReference>
<dbReference type="InterPro" id="IPR025105">
    <property type="entry name" value="DUF4010"/>
</dbReference>